<feature type="chain" id="PRO_5045613931" evidence="2">
    <location>
        <begin position="21"/>
        <end position="633"/>
    </location>
</feature>
<dbReference type="SUPFAM" id="SSF49742">
    <property type="entry name" value="PHM/PNGase F"/>
    <property type="match status" value="2"/>
</dbReference>
<name>A0ABW0E7H6_9BACT</name>
<dbReference type="InterPro" id="IPR008977">
    <property type="entry name" value="PHM/PNGase_F_dom_sf"/>
</dbReference>
<dbReference type="EMBL" id="JBHSKT010000001">
    <property type="protein sequence ID" value="MFC5269458.1"/>
    <property type="molecule type" value="Genomic_DNA"/>
</dbReference>
<dbReference type="RefSeq" id="WP_378015835.1">
    <property type="nucleotide sequence ID" value="NZ_JBHSKT010000001.1"/>
</dbReference>
<proteinExistence type="predicted"/>
<sequence length="633" mass="69972">MKHYYLLFFLSIFLLAGVKAAPGDTTVVQSHAATQLANFGNYNAPAVFPTTNTTYRNITMTFTLGKYQCQGNPQYCGDWDYGVQIFLFTPTDTFEIGRLITPYANVSRFPWNWQHRYEFDVTDYAQYLKGNTSVRIHYSGYSGGFTANVKFTFIEGTPPRNVIKIDRLWHGSFSYGNATVFEANMNARTKQMPAGAQAAVLKFNVTGHGSNPGDNCSEFCSKYYSVNVNGAMIAQKNIWRNNCGLNNLYPQTGTWIYDRANWCPGDLVQANYHPLGNLQAGSNYTVDVDFQAYNVTSSQASYTVEGQVIYYGAYNYTTDASLETIISPNDHEAYFRSNPTCEEARILVKNTGNTTINSMEVTYGLPGGTLHTFPLSLSMQPGNFEELSLPGNADFLTTGSGKAKFIARITKVNGAADLNALNNEMQTEFTPMPVWPNNFLLNMTTNKAGAQTKWRIFDAAGTEVKARLQTSNSTTYRDTVLLPAGCYRLEVTDTGCNGLSWWAASSQGNGTLAAKNLSNNANLALKGYFNGDFGCGFTQAFRIQSALGTKEEKAAFALAVYPNPAQTTLHVKVDSKQQTVTMELYNMLGQQVSKLESTSATIQIPVQHLPSGVYTLKCQADNKIIQKQIVINR</sequence>
<feature type="signal peptide" evidence="2">
    <location>
        <begin position="1"/>
        <end position="20"/>
    </location>
</feature>
<reference evidence="6" key="1">
    <citation type="journal article" date="2019" name="Int. J. Syst. Evol. Microbiol.">
        <title>The Global Catalogue of Microorganisms (GCM) 10K type strain sequencing project: providing services to taxonomists for standard genome sequencing and annotation.</title>
        <authorList>
            <consortium name="The Broad Institute Genomics Platform"/>
            <consortium name="The Broad Institute Genome Sequencing Center for Infectious Disease"/>
            <person name="Wu L."/>
            <person name="Ma J."/>
        </authorList>
    </citation>
    <scope>NUCLEOTIDE SEQUENCE [LARGE SCALE GENOMIC DNA]</scope>
    <source>
        <strain evidence="6">KACC 12602</strain>
    </source>
</reference>
<dbReference type="PANTHER" id="PTHR39319">
    <property type="entry name" value="SI:DKEY-256H2.1"/>
    <property type="match status" value="1"/>
</dbReference>
<evidence type="ECO:0000313" key="6">
    <source>
        <dbReference type="Proteomes" id="UP001596161"/>
    </source>
</evidence>
<dbReference type="Pfam" id="PF18962">
    <property type="entry name" value="Por_Secre_tail"/>
    <property type="match status" value="1"/>
</dbReference>
<keyword evidence="1" id="KW-1015">Disulfide bond</keyword>
<evidence type="ECO:0000256" key="2">
    <source>
        <dbReference type="SAM" id="SignalP"/>
    </source>
</evidence>
<feature type="domain" description="Peptide-N-glycosidase F C-terminal" evidence="3">
    <location>
        <begin position="189"/>
        <end position="295"/>
    </location>
</feature>
<dbReference type="InterPro" id="IPR053251">
    <property type="entry name" value="N-glycanase"/>
</dbReference>
<organism evidence="5 6">
    <name type="scientific">Adhaeribacter terreus</name>
    <dbReference type="NCBI Taxonomy" id="529703"/>
    <lineage>
        <taxon>Bacteria</taxon>
        <taxon>Pseudomonadati</taxon>
        <taxon>Bacteroidota</taxon>
        <taxon>Cytophagia</taxon>
        <taxon>Cytophagales</taxon>
        <taxon>Hymenobacteraceae</taxon>
        <taxon>Adhaeribacter</taxon>
    </lineage>
</organism>
<dbReference type="Pfam" id="PF09113">
    <property type="entry name" value="N-glycanase_C"/>
    <property type="match status" value="1"/>
</dbReference>
<gene>
    <name evidence="5" type="ORF">ACFPIB_02475</name>
</gene>
<protein>
    <submittedName>
        <fullName evidence="5">T9SS type A sorting domain-containing protein</fullName>
    </submittedName>
</protein>
<dbReference type="InterPro" id="IPR014784">
    <property type="entry name" value="Cu2_ascorb_mOase-like_C"/>
</dbReference>
<comment type="caution">
    <text evidence="5">The sequence shown here is derived from an EMBL/GenBank/DDBJ whole genome shotgun (WGS) entry which is preliminary data.</text>
</comment>
<feature type="domain" description="Secretion system C-terminal sorting" evidence="4">
    <location>
        <begin position="560"/>
        <end position="630"/>
    </location>
</feature>
<dbReference type="InterPro" id="IPR015197">
    <property type="entry name" value="PngaseF_C"/>
</dbReference>
<dbReference type="NCBIfam" id="TIGR04183">
    <property type="entry name" value="Por_Secre_tail"/>
    <property type="match status" value="1"/>
</dbReference>
<evidence type="ECO:0000259" key="3">
    <source>
        <dbReference type="Pfam" id="PF09113"/>
    </source>
</evidence>
<evidence type="ECO:0000259" key="4">
    <source>
        <dbReference type="Pfam" id="PF18962"/>
    </source>
</evidence>
<keyword evidence="6" id="KW-1185">Reference proteome</keyword>
<keyword evidence="2" id="KW-0732">Signal</keyword>
<evidence type="ECO:0000313" key="5">
    <source>
        <dbReference type="EMBL" id="MFC5269458.1"/>
    </source>
</evidence>
<dbReference type="PANTHER" id="PTHR39319:SF1">
    <property type="entry name" value="SI:DKEY-256H2.1"/>
    <property type="match status" value="1"/>
</dbReference>
<evidence type="ECO:0000256" key="1">
    <source>
        <dbReference type="ARBA" id="ARBA00023157"/>
    </source>
</evidence>
<dbReference type="Gene3D" id="2.60.120.230">
    <property type="match status" value="2"/>
</dbReference>
<accession>A0ABW0E7H6</accession>
<dbReference type="Proteomes" id="UP001596161">
    <property type="component" value="Unassembled WGS sequence"/>
</dbReference>
<dbReference type="InterPro" id="IPR026444">
    <property type="entry name" value="Secre_tail"/>
</dbReference>